<dbReference type="AlphaFoldDB" id="A0A9D1S1X4"/>
<organism evidence="2 3">
    <name type="scientific">Candidatus Alloenteromonas pullicola</name>
    <dbReference type="NCBI Taxonomy" id="2840784"/>
    <lineage>
        <taxon>Bacteria</taxon>
        <taxon>Bacillati</taxon>
        <taxon>Bacillota</taxon>
        <taxon>Bacillota incertae sedis</taxon>
        <taxon>Candidatus Alloenteromonas</taxon>
    </lineage>
</organism>
<dbReference type="EMBL" id="DVMV01000004">
    <property type="protein sequence ID" value="HIU44705.1"/>
    <property type="molecule type" value="Genomic_DNA"/>
</dbReference>
<dbReference type="Pfam" id="PF03061">
    <property type="entry name" value="4HBT"/>
    <property type="match status" value="1"/>
</dbReference>
<dbReference type="PANTHER" id="PTHR47260:SF1">
    <property type="entry name" value="UPF0644 PROTEIN PB2B4.06"/>
    <property type="match status" value="1"/>
</dbReference>
<feature type="domain" description="Thioesterase" evidence="1">
    <location>
        <begin position="55"/>
        <end position="125"/>
    </location>
</feature>
<dbReference type="Proteomes" id="UP000824070">
    <property type="component" value="Unassembled WGS sequence"/>
</dbReference>
<comment type="caution">
    <text evidence="2">The sequence shown here is derived from an EMBL/GenBank/DDBJ whole genome shotgun (WGS) entry which is preliminary data.</text>
</comment>
<name>A0A9D1S1X4_9FIRM</name>
<sequence length="171" mass="19103">MKLKVKAKQTGSHDCVVCGMDNPDGLHAQFYSMEDDSCVALFHFNKMNQSYPNRVHGGMICAILDETIGRAIWCKEPGTWGVTMKIEVEYHKPCPYDEPLLCVGKITKSTHLTFDGVATLYDSKGNMLDRAKANYFKLPLSQAVNDGDIRPEDVNVLYPDDVTEIDVPEGK</sequence>
<reference evidence="2" key="1">
    <citation type="submission" date="2020-10" db="EMBL/GenBank/DDBJ databases">
        <authorList>
            <person name="Gilroy R."/>
        </authorList>
    </citation>
    <scope>NUCLEOTIDE SEQUENCE</scope>
    <source>
        <strain evidence="2">ChiGjej1B1-22543</strain>
    </source>
</reference>
<protein>
    <submittedName>
        <fullName evidence="2">PaaI family thioesterase</fullName>
    </submittedName>
</protein>
<evidence type="ECO:0000259" key="1">
    <source>
        <dbReference type="Pfam" id="PF03061"/>
    </source>
</evidence>
<dbReference type="InterPro" id="IPR052061">
    <property type="entry name" value="PTE-AB_protein"/>
</dbReference>
<dbReference type="InterPro" id="IPR029069">
    <property type="entry name" value="HotDog_dom_sf"/>
</dbReference>
<dbReference type="SUPFAM" id="SSF54637">
    <property type="entry name" value="Thioesterase/thiol ester dehydrase-isomerase"/>
    <property type="match status" value="1"/>
</dbReference>
<dbReference type="InterPro" id="IPR006683">
    <property type="entry name" value="Thioestr_dom"/>
</dbReference>
<evidence type="ECO:0000313" key="3">
    <source>
        <dbReference type="Proteomes" id="UP000824070"/>
    </source>
</evidence>
<dbReference type="CDD" id="cd03443">
    <property type="entry name" value="PaaI_thioesterase"/>
    <property type="match status" value="1"/>
</dbReference>
<dbReference type="PANTHER" id="PTHR47260">
    <property type="entry name" value="UPF0644 PROTEIN PB2B4.06"/>
    <property type="match status" value="1"/>
</dbReference>
<evidence type="ECO:0000313" key="2">
    <source>
        <dbReference type="EMBL" id="HIU44705.1"/>
    </source>
</evidence>
<gene>
    <name evidence="2" type="ORF">IAC52_00175</name>
</gene>
<proteinExistence type="predicted"/>
<accession>A0A9D1S1X4</accession>
<dbReference type="Gene3D" id="3.10.129.10">
    <property type="entry name" value="Hotdog Thioesterase"/>
    <property type="match status" value="1"/>
</dbReference>
<reference evidence="2" key="2">
    <citation type="journal article" date="2021" name="PeerJ">
        <title>Extensive microbial diversity within the chicken gut microbiome revealed by metagenomics and culture.</title>
        <authorList>
            <person name="Gilroy R."/>
            <person name="Ravi A."/>
            <person name="Getino M."/>
            <person name="Pursley I."/>
            <person name="Horton D.L."/>
            <person name="Alikhan N.F."/>
            <person name="Baker D."/>
            <person name="Gharbi K."/>
            <person name="Hall N."/>
            <person name="Watson M."/>
            <person name="Adriaenssens E.M."/>
            <person name="Foster-Nyarko E."/>
            <person name="Jarju S."/>
            <person name="Secka A."/>
            <person name="Antonio M."/>
            <person name="Oren A."/>
            <person name="Chaudhuri R.R."/>
            <person name="La Ragione R."/>
            <person name="Hildebrand F."/>
            <person name="Pallen M.J."/>
        </authorList>
    </citation>
    <scope>NUCLEOTIDE SEQUENCE</scope>
    <source>
        <strain evidence="2">ChiGjej1B1-22543</strain>
    </source>
</reference>